<dbReference type="PATRIC" id="fig|1185652.3.peg.1331"/>
<dbReference type="HOGENOM" id="CLU_060500_3_0_5"/>
<organism evidence="2 3">
    <name type="scientific">Sinorhizobium fredii (strain USDA 257)</name>
    <dbReference type="NCBI Taxonomy" id="1185652"/>
    <lineage>
        <taxon>Bacteria</taxon>
        <taxon>Pseudomonadati</taxon>
        <taxon>Pseudomonadota</taxon>
        <taxon>Alphaproteobacteria</taxon>
        <taxon>Hyphomicrobiales</taxon>
        <taxon>Rhizobiaceae</taxon>
        <taxon>Sinorhizobium/Ensifer group</taxon>
        <taxon>Sinorhizobium</taxon>
    </lineage>
</organism>
<dbReference type="GO" id="GO:0016020">
    <property type="term" value="C:membrane"/>
    <property type="evidence" value="ECO:0007669"/>
    <property type="project" value="GOC"/>
</dbReference>
<dbReference type="GO" id="GO:0006506">
    <property type="term" value="P:GPI anchor biosynthetic process"/>
    <property type="evidence" value="ECO:0007669"/>
    <property type="project" value="TreeGrafter"/>
</dbReference>
<dbReference type="SUPFAM" id="SSF56219">
    <property type="entry name" value="DNase I-like"/>
    <property type="match status" value="1"/>
</dbReference>
<feature type="domain" description="Endonuclease/exonuclease/phosphatase" evidence="1">
    <location>
        <begin position="8"/>
        <end position="231"/>
    </location>
</feature>
<dbReference type="EC" id="1.13.11.-" evidence="2"/>
<reference evidence="2 3" key="1">
    <citation type="journal article" date="2012" name="J. Bacteriol.">
        <title>Complete genome sequence of the broad-host-range strain Sinorhizobium fredii USDA257.</title>
        <authorList>
            <person name="Schuldes J."/>
            <person name="Rodriguez Orbegoso M."/>
            <person name="Schmeisser C."/>
            <person name="Krishnan H.B."/>
            <person name="Daniel R."/>
            <person name="Streit W.R."/>
        </authorList>
    </citation>
    <scope>NUCLEOTIDE SEQUENCE [LARGE SCALE GENOMIC DNA]</scope>
    <source>
        <strain evidence="2 3">USDA 257</strain>
    </source>
</reference>
<dbReference type="eggNOG" id="COG3568">
    <property type="taxonomic scope" value="Bacteria"/>
</dbReference>
<dbReference type="Pfam" id="PF03372">
    <property type="entry name" value="Exo_endo_phos"/>
    <property type="match status" value="1"/>
</dbReference>
<gene>
    <name evidence="2" type="ORF">USDA257_c12810</name>
</gene>
<dbReference type="PANTHER" id="PTHR14859:SF15">
    <property type="entry name" value="ENDONUCLEASE_EXONUCLEASE_PHOSPHATASE DOMAIN-CONTAINING PROTEIN"/>
    <property type="match status" value="1"/>
</dbReference>
<dbReference type="InterPro" id="IPR051916">
    <property type="entry name" value="GPI-anchor_lipid_remodeler"/>
</dbReference>
<evidence type="ECO:0000259" key="1">
    <source>
        <dbReference type="Pfam" id="PF03372"/>
    </source>
</evidence>
<dbReference type="InterPro" id="IPR036691">
    <property type="entry name" value="Endo/exonu/phosph_ase_sf"/>
</dbReference>
<keyword evidence="2" id="KW-0560">Oxidoreductase</keyword>
<dbReference type="AlphaFoldDB" id="I3X1W6"/>
<dbReference type="GO" id="GO:0051213">
    <property type="term" value="F:dioxygenase activity"/>
    <property type="evidence" value="ECO:0007669"/>
    <property type="project" value="UniProtKB-KW"/>
</dbReference>
<dbReference type="Proteomes" id="UP000006180">
    <property type="component" value="Chromosome"/>
</dbReference>
<accession>I3X1W6</accession>
<dbReference type="InterPro" id="IPR005135">
    <property type="entry name" value="Endo/exonuclease/phosphatase"/>
</dbReference>
<protein>
    <submittedName>
        <fullName evidence="2">Dioxygenase</fullName>
        <ecNumber evidence="2">1.13.11.-</ecNumber>
    </submittedName>
</protein>
<evidence type="ECO:0000313" key="3">
    <source>
        <dbReference type="Proteomes" id="UP000006180"/>
    </source>
</evidence>
<name>I3X1W6_SINF2</name>
<evidence type="ECO:0000313" key="2">
    <source>
        <dbReference type="EMBL" id="AFL49872.1"/>
    </source>
</evidence>
<dbReference type="EMBL" id="CP003563">
    <property type="protein sequence ID" value="AFL49872.1"/>
    <property type="molecule type" value="Genomic_DNA"/>
</dbReference>
<sequence length="264" mass="28427">MPRPLRFLTYNVHSCFGTDRKLDPARIAAVISECRPDIIALQEVDVGRARSGGVDQAHMIATHLNMEAHFHPALHLKDERYGDAVLTALPMRLVKAGVLPSSGEPRGALWVEIELADVTLQVIVTHLGLRGSERVRQATTLLGPGWLGGIAQADSRVILAGDLNAIARSAAYKLLAAHMKDVQLQSNAKPRPTFPSRLPLLRLDHVFVGKGIGVGGCKVHSSALARVASDHLPILVELEIEPPAKGGARRAEQLHGNDATAVLR</sequence>
<dbReference type="Gene3D" id="3.60.10.10">
    <property type="entry name" value="Endonuclease/exonuclease/phosphatase"/>
    <property type="match status" value="1"/>
</dbReference>
<proteinExistence type="predicted"/>
<keyword evidence="2" id="KW-0223">Dioxygenase</keyword>
<dbReference type="KEGG" id="sfd:USDA257_c12810"/>
<dbReference type="PANTHER" id="PTHR14859">
    <property type="entry name" value="CALCOFLUOR WHITE HYPERSENSITIVE PROTEIN PRECURSOR"/>
    <property type="match status" value="1"/>
</dbReference>
<dbReference type="STRING" id="1185652.USDA257_c12810"/>
<dbReference type="RefSeq" id="WP_014762056.1">
    <property type="nucleotide sequence ID" value="NC_018000.1"/>
</dbReference>